<dbReference type="AlphaFoldDB" id="A0A8H4QIP1"/>
<sequence>MFFPPLHTLIVAFTLSLCLHIVRANGDEWYCQIGGGNTGCHLGSPPRGGHRRVA</sequence>
<gene>
    <name evidence="2" type="ORF">D9613_004288</name>
</gene>
<accession>A0A8H4QIP1</accession>
<evidence type="ECO:0000313" key="2">
    <source>
        <dbReference type="EMBL" id="KAF4611837.1"/>
    </source>
</evidence>
<protein>
    <submittedName>
        <fullName evidence="2">Uncharacterized protein</fullName>
    </submittedName>
</protein>
<proteinExistence type="predicted"/>
<feature type="chain" id="PRO_5034558593" evidence="1">
    <location>
        <begin position="25"/>
        <end position="54"/>
    </location>
</feature>
<organism evidence="2 3">
    <name type="scientific">Agrocybe pediades</name>
    <dbReference type="NCBI Taxonomy" id="84607"/>
    <lineage>
        <taxon>Eukaryota</taxon>
        <taxon>Fungi</taxon>
        <taxon>Dikarya</taxon>
        <taxon>Basidiomycota</taxon>
        <taxon>Agaricomycotina</taxon>
        <taxon>Agaricomycetes</taxon>
        <taxon>Agaricomycetidae</taxon>
        <taxon>Agaricales</taxon>
        <taxon>Agaricineae</taxon>
        <taxon>Strophariaceae</taxon>
        <taxon>Agrocybe</taxon>
    </lineage>
</organism>
<reference evidence="2 3" key="1">
    <citation type="submission" date="2019-12" db="EMBL/GenBank/DDBJ databases">
        <authorList>
            <person name="Floudas D."/>
            <person name="Bentzer J."/>
            <person name="Ahren D."/>
            <person name="Johansson T."/>
            <person name="Persson P."/>
            <person name="Tunlid A."/>
        </authorList>
    </citation>
    <scope>NUCLEOTIDE SEQUENCE [LARGE SCALE GENOMIC DNA]</scope>
    <source>
        <strain evidence="2 3">CBS 102.39</strain>
    </source>
</reference>
<name>A0A8H4QIP1_9AGAR</name>
<dbReference type="Proteomes" id="UP000521872">
    <property type="component" value="Unassembled WGS sequence"/>
</dbReference>
<dbReference type="EMBL" id="JAACJL010000057">
    <property type="protein sequence ID" value="KAF4611837.1"/>
    <property type="molecule type" value="Genomic_DNA"/>
</dbReference>
<evidence type="ECO:0000256" key="1">
    <source>
        <dbReference type="SAM" id="SignalP"/>
    </source>
</evidence>
<feature type="signal peptide" evidence="1">
    <location>
        <begin position="1"/>
        <end position="24"/>
    </location>
</feature>
<keyword evidence="1" id="KW-0732">Signal</keyword>
<evidence type="ECO:0000313" key="3">
    <source>
        <dbReference type="Proteomes" id="UP000521872"/>
    </source>
</evidence>
<keyword evidence="3" id="KW-1185">Reference proteome</keyword>
<comment type="caution">
    <text evidence="2">The sequence shown here is derived from an EMBL/GenBank/DDBJ whole genome shotgun (WGS) entry which is preliminary data.</text>
</comment>